<evidence type="ECO:0000313" key="5">
    <source>
        <dbReference type="Proteomes" id="UP000001548"/>
    </source>
</evidence>
<dbReference type="AlphaFoldDB" id="A0A644FB39"/>
<dbReference type="InterPro" id="IPR000742">
    <property type="entry name" value="EGF"/>
</dbReference>
<feature type="domain" description="EGF-like" evidence="3">
    <location>
        <begin position="204"/>
        <end position="235"/>
    </location>
</feature>
<keyword evidence="2" id="KW-0732">Signal</keyword>
<feature type="chain" id="PRO_5024795553" evidence="2">
    <location>
        <begin position="16"/>
        <end position="597"/>
    </location>
</feature>
<dbReference type="Proteomes" id="UP000001548">
    <property type="component" value="Unassembled WGS sequence"/>
</dbReference>
<protein>
    <submittedName>
        <fullName evidence="4">High cysteine membrane protein Group 2</fullName>
    </submittedName>
</protein>
<dbReference type="EMBL" id="AACB03000001">
    <property type="protein sequence ID" value="KAE8305835.1"/>
    <property type="molecule type" value="Genomic_DNA"/>
</dbReference>
<dbReference type="InterPro" id="IPR009030">
    <property type="entry name" value="Growth_fac_rcpt_cys_sf"/>
</dbReference>
<proteinExistence type="predicted"/>
<feature type="signal peptide" evidence="2">
    <location>
        <begin position="1"/>
        <end position="15"/>
    </location>
</feature>
<gene>
    <name evidence="4" type="ORF">GL50803_0016721</name>
</gene>
<dbReference type="InterPro" id="IPR052798">
    <property type="entry name" value="Giardia_VSA"/>
</dbReference>
<feature type="domain" description="EGF-like" evidence="3">
    <location>
        <begin position="352"/>
        <end position="383"/>
    </location>
</feature>
<dbReference type="InterPro" id="IPR006212">
    <property type="entry name" value="Furin_repeat"/>
</dbReference>
<feature type="domain" description="EGF-like" evidence="3">
    <location>
        <begin position="236"/>
        <end position="277"/>
    </location>
</feature>
<accession>A0A644FB39</accession>
<feature type="domain" description="EGF-like" evidence="3">
    <location>
        <begin position="16"/>
        <end position="51"/>
    </location>
</feature>
<keyword evidence="1" id="KW-0812">Transmembrane</keyword>
<dbReference type="InParanoid" id="A0A644FB39"/>
<feature type="domain" description="EGF-like" evidence="3">
    <location>
        <begin position="136"/>
        <end position="168"/>
    </location>
</feature>
<feature type="domain" description="EGF-like" evidence="3">
    <location>
        <begin position="52"/>
        <end position="93"/>
    </location>
</feature>
<keyword evidence="1" id="KW-1133">Transmembrane helix</keyword>
<dbReference type="SMART" id="SM00261">
    <property type="entry name" value="FU"/>
    <property type="match status" value="6"/>
</dbReference>
<sequence length="597" mass="64412">MWLVWLGQLISLSYSFCPLRNCIKCPVTDADKLCEVCKLGYYLDSTDNVCLPCSTTVTHCSRCSADGKSCYSCADGRVLKTVSTGQSTTQECFLSQEQLCSAVSNCGLCTVTDSTTTCDACLPGYFLQSSSNACVKCAENCVYCSAESTCTSCKDNYTLSSPLPSTCTACTLQNCDLCYDGSICDTCSSGFHHNDAGTCVQNTNCDDVGCKECNGGHAPCTKCYKGYYLTGQTCTLCSVDISNCILCDSPSAGASSRATLSCTRCQQGYHLRDNACESCSDITNHCQSCPSGICTSCEPGYQLMNYPRYCKEKTTTDCSNLSNCLACTSDSRCISCAPGYSPTNGVCELYTGCAVANCGICRSDQYTCDFCVRGYRLENNQCISKCTDRNCHTCSPGADGQEVCKQCMPGYILDTDSSVCTSCGVEKCVSCSVSTEAKKASTSHAYRSFSRWLQQFQSKRAATAPSNRIEDWEHKLKAIAQYYRLTDIQLNNLRVVLYDYFTNGSISMHLFNDSDLILKEISKVYTSGKQGVTEASLSSAKLFVCSKCEDGYTLTHNTCVKQTLTASNIVGISAGVILAVGIIAGAIVMTVTSKKHK</sequence>
<feature type="transmembrane region" description="Helical" evidence="1">
    <location>
        <begin position="569"/>
        <end position="591"/>
    </location>
</feature>
<feature type="domain" description="EGF-like" evidence="3">
    <location>
        <begin position="99"/>
        <end position="135"/>
    </location>
</feature>
<feature type="domain" description="EGF-like" evidence="3">
    <location>
        <begin position="169"/>
        <end position="200"/>
    </location>
</feature>
<evidence type="ECO:0000313" key="4">
    <source>
        <dbReference type="EMBL" id="KAE8305835.1"/>
    </source>
</evidence>
<evidence type="ECO:0000256" key="1">
    <source>
        <dbReference type="SAM" id="Phobius"/>
    </source>
</evidence>
<evidence type="ECO:0000256" key="2">
    <source>
        <dbReference type="SAM" id="SignalP"/>
    </source>
</evidence>
<reference evidence="4 5" key="1">
    <citation type="journal article" date="2007" name="Science">
        <title>Genomic minimalism in the early diverging intestinal parasite Giardia lamblia.</title>
        <authorList>
            <person name="Morrison H.G."/>
            <person name="McArthur A.G."/>
            <person name="Gillin F.D."/>
            <person name="Aley S.B."/>
            <person name="Adam R.D."/>
            <person name="Olsen G.J."/>
            <person name="Best A.A."/>
            <person name="Cande W.Z."/>
            <person name="Chen F."/>
            <person name="Cipriano M.J."/>
            <person name="Davids B.J."/>
            <person name="Dawson S.C."/>
            <person name="Elmendorf H.G."/>
            <person name="Hehl A.B."/>
            <person name="Holder M.E."/>
            <person name="Huse S.M."/>
            <person name="Kim U.U."/>
            <person name="Lasek-Nesselquist E."/>
            <person name="Manning G."/>
            <person name="Nigam A."/>
            <person name="Nixon J.E."/>
            <person name="Palm D."/>
            <person name="Passamaneck N.E."/>
            <person name="Prabhu A."/>
            <person name="Reich C.I."/>
            <person name="Reiner D.S."/>
            <person name="Samuelson J."/>
            <person name="Svard S.G."/>
            <person name="Sogin M.L."/>
        </authorList>
    </citation>
    <scope>NUCLEOTIDE SEQUENCE [LARGE SCALE GENOMIC DNA]</scope>
    <source>
        <strain evidence="4 5">WB C6</strain>
    </source>
</reference>
<organism evidence="4 5">
    <name type="scientific">Giardia intestinalis (strain ATCC 50803 / WB clone C6)</name>
    <name type="common">Giardia lamblia</name>
    <dbReference type="NCBI Taxonomy" id="184922"/>
    <lineage>
        <taxon>Eukaryota</taxon>
        <taxon>Metamonada</taxon>
        <taxon>Diplomonadida</taxon>
        <taxon>Hexamitidae</taxon>
        <taxon>Giardiinae</taxon>
        <taxon>Giardia</taxon>
    </lineage>
</organism>
<name>A0A644FB39_GIAIC</name>
<dbReference type="SMART" id="SM00181">
    <property type="entry name" value="EGF"/>
    <property type="match status" value="11"/>
</dbReference>
<keyword evidence="5" id="KW-1185">Reference proteome</keyword>
<feature type="domain" description="EGF-like" evidence="3">
    <location>
        <begin position="317"/>
        <end position="348"/>
    </location>
</feature>
<keyword evidence="1" id="KW-0472">Membrane</keyword>
<dbReference type="SUPFAM" id="SSF57184">
    <property type="entry name" value="Growth factor receptor domain"/>
    <property type="match status" value="3"/>
</dbReference>
<feature type="domain" description="EGF-like" evidence="3">
    <location>
        <begin position="385"/>
        <end position="421"/>
    </location>
</feature>
<evidence type="ECO:0000259" key="3">
    <source>
        <dbReference type="SMART" id="SM00181"/>
    </source>
</evidence>
<dbReference type="PANTHER" id="PTHR23275">
    <property type="entry name" value="CABRIOLET.-RELATED"/>
    <property type="match status" value="1"/>
</dbReference>
<comment type="caution">
    <text evidence="4">The sequence shown here is derived from an EMBL/GenBank/DDBJ whole genome shotgun (WGS) entry which is preliminary data.</text>
</comment>
<feature type="domain" description="EGF-like" evidence="3">
    <location>
        <begin position="278"/>
        <end position="311"/>
    </location>
</feature>